<evidence type="ECO:0000256" key="14">
    <source>
        <dbReference type="ARBA" id="ARBA00093201"/>
    </source>
</evidence>
<dbReference type="Pfam" id="PF00106">
    <property type="entry name" value="adh_short"/>
    <property type="match status" value="1"/>
</dbReference>
<dbReference type="CDD" id="cd05327">
    <property type="entry name" value="retinol-DH_like_SDR_c_like"/>
    <property type="match status" value="1"/>
</dbReference>
<dbReference type="InterPro" id="IPR036291">
    <property type="entry name" value="NAD(P)-bd_dom_sf"/>
</dbReference>
<evidence type="ECO:0000256" key="1">
    <source>
        <dbReference type="ARBA" id="ARBA00004502"/>
    </source>
</evidence>
<dbReference type="InterPro" id="IPR020904">
    <property type="entry name" value="Sc_DH/Rdtase_CS"/>
</dbReference>
<evidence type="ECO:0000256" key="18">
    <source>
        <dbReference type="RuleBase" id="RU000363"/>
    </source>
</evidence>
<dbReference type="SUPFAM" id="SSF51735">
    <property type="entry name" value="NAD(P)-binding Rossmann-fold domains"/>
    <property type="match status" value="1"/>
</dbReference>
<evidence type="ECO:0000256" key="15">
    <source>
        <dbReference type="ARBA" id="ARBA00093233"/>
    </source>
</evidence>
<comment type="catalytic activity">
    <reaction evidence="15">
        <text>a di-trans,poly-cis-dolichol + NADP(+) = a di-trans,poly-cis-dolichal + NADPH + H(+)</text>
        <dbReference type="Rhea" id="RHEA:80731"/>
        <dbReference type="Rhea" id="RHEA-COMP:19495"/>
        <dbReference type="Rhea" id="RHEA-COMP:19537"/>
        <dbReference type="ChEBI" id="CHEBI:15378"/>
        <dbReference type="ChEBI" id="CHEBI:16091"/>
        <dbReference type="ChEBI" id="CHEBI:57783"/>
        <dbReference type="ChEBI" id="CHEBI:58349"/>
        <dbReference type="ChEBI" id="CHEBI:231637"/>
        <dbReference type="EC" id="1.1.1.441"/>
    </reaction>
    <physiologicalReaction direction="right-to-left" evidence="15">
        <dbReference type="Rhea" id="RHEA:80733"/>
    </physiologicalReaction>
</comment>
<dbReference type="GeneID" id="447183"/>
<protein>
    <recommendedName>
        <fullName evidence="11">Polyprenol dehydrogenase</fullName>
        <ecNumber evidence="17">1.1.1.441</ecNumber>
    </recommendedName>
    <alternativeName>
        <fullName evidence="12">Dolichal reductase</fullName>
    </alternativeName>
</protein>
<sequence length="370" mass="40805">MLGNGVKKGGFPHKVKKGTIHLPVYESQDLKLTFRTQGDLDQRIHGICSAEGGRHKWSKKYAFSSQNGKVAIVTGGAKGIGCSTAKQLSRLGMHVIIAGNNEAEGNEAVTRIQQDTQNEKDCISPAILTELLQWSNVEFLYCDLASMKSIRQFVQNFTAKNLCLHVLVNNAGVMLVPERKTADGFEEHFGLNYLGHFLLTNLLLKTMKKSGTENLNARIITVSSATHYVGELNFDDLNSSYCYSPHGAYAQSKLALVMFTYCLQRQLSEDGCYVTANAVDPGVVNTDLYRNVCWPGRLVKWLTAWLFFKTPDEGAATSVYASVAPELEGIGGCYLYSGQKTKSADVSYNEELQRKLWNESCKMAGIPDSA</sequence>
<comment type="catalytic activity">
    <reaction evidence="13">
        <text>a di-trans,poly-cis-dolichol + NAD(+) = a di-trans,poly-cis-dolichal + NADH + H(+)</text>
        <dbReference type="Rhea" id="RHEA:80735"/>
        <dbReference type="Rhea" id="RHEA-COMP:19495"/>
        <dbReference type="Rhea" id="RHEA-COMP:19537"/>
        <dbReference type="ChEBI" id="CHEBI:15378"/>
        <dbReference type="ChEBI" id="CHEBI:16091"/>
        <dbReference type="ChEBI" id="CHEBI:57540"/>
        <dbReference type="ChEBI" id="CHEBI:57945"/>
        <dbReference type="ChEBI" id="CHEBI:231637"/>
        <dbReference type="EC" id="1.1.1.441"/>
    </reaction>
    <physiologicalReaction direction="right-to-left" evidence="13">
        <dbReference type="Rhea" id="RHEA:80737"/>
    </physiologicalReaction>
</comment>
<dbReference type="GO" id="GO:0016491">
    <property type="term" value="F:oxidoreductase activity"/>
    <property type="evidence" value="ECO:0007669"/>
    <property type="project" value="UniProtKB-KW"/>
</dbReference>
<dbReference type="PANTHER" id="PTHR24320">
    <property type="entry name" value="RETINOL DEHYDROGENASE"/>
    <property type="match status" value="1"/>
</dbReference>
<keyword evidence="7" id="KW-0521">NADP</keyword>
<dbReference type="Proteomes" id="UP000186698">
    <property type="component" value="Chromosome 2L"/>
</dbReference>
<dbReference type="Gene3D" id="3.40.50.720">
    <property type="entry name" value="NAD(P)-binding Rossmann-like Domain"/>
    <property type="match status" value="1"/>
</dbReference>
<evidence type="ECO:0000313" key="19">
    <source>
        <dbReference type="Proteomes" id="UP000186698"/>
    </source>
</evidence>
<dbReference type="AlphaFoldDB" id="A0A8J1M7E3"/>
<keyword evidence="9" id="KW-0520">NAD</keyword>
<evidence type="ECO:0000256" key="7">
    <source>
        <dbReference type="ARBA" id="ARBA00022857"/>
    </source>
</evidence>
<evidence type="ECO:0000256" key="16">
    <source>
        <dbReference type="ARBA" id="ARBA00093253"/>
    </source>
</evidence>
<evidence type="ECO:0000256" key="6">
    <source>
        <dbReference type="ARBA" id="ARBA00022677"/>
    </source>
</evidence>
<evidence type="ECO:0000256" key="2">
    <source>
        <dbReference type="ARBA" id="ARBA00004613"/>
    </source>
</evidence>
<accession>A0A8J1M7E3</accession>
<evidence type="ECO:0000256" key="17">
    <source>
        <dbReference type="ARBA" id="ARBA00093592"/>
    </source>
</evidence>
<dbReference type="CTD" id="447183"/>
<evidence type="ECO:0000256" key="8">
    <source>
        <dbReference type="ARBA" id="ARBA00023002"/>
    </source>
</evidence>
<dbReference type="EC" id="1.1.1.441" evidence="17"/>
<dbReference type="InterPro" id="IPR002347">
    <property type="entry name" value="SDR_fam"/>
</dbReference>
<organism evidence="19 20">
    <name type="scientific">Xenopus laevis</name>
    <name type="common">African clawed frog</name>
    <dbReference type="NCBI Taxonomy" id="8355"/>
    <lineage>
        <taxon>Eukaryota</taxon>
        <taxon>Metazoa</taxon>
        <taxon>Chordata</taxon>
        <taxon>Craniata</taxon>
        <taxon>Vertebrata</taxon>
        <taxon>Euteleostomi</taxon>
        <taxon>Amphibia</taxon>
        <taxon>Batrachia</taxon>
        <taxon>Anura</taxon>
        <taxon>Pipoidea</taxon>
        <taxon>Pipidae</taxon>
        <taxon>Xenopodinae</taxon>
        <taxon>Xenopus</taxon>
        <taxon>Xenopus</taxon>
    </lineage>
</organism>
<dbReference type="PRINTS" id="PR00081">
    <property type="entry name" value="GDHRDH"/>
</dbReference>
<comment type="catalytic activity">
    <reaction evidence="16">
        <text>a di-trans,poly-cis-polyprenol + NADP(+) = a di-trans,poly-cis-polyprenal + NADPH + H(+)</text>
        <dbReference type="Rhea" id="RHEA:80723"/>
        <dbReference type="Rhea" id="RHEA-COMP:19496"/>
        <dbReference type="Rhea" id="RHEA-COMP:19536"/>
        <dbReference type="ChEBI" id="CHEBI:15378"/>
        <dbReference type="ChEBI" id="CHEBI:57783"/>
        <dbReference type="ChEBI" id="CHEBI:58349"/>
        <dbReference type="ChEBI" id="CHEBI:67132"/>
        <dbReference type="ChEBI" id="CHEBI:231623"/>
        <dbReference type="EC" id="1.1.1.441"/>
    </reaction>
    <physiologicalReaction direction="left-to-right" evidence="16">
        <dbReference type="Rhea" id="RHEA:80724"/>
    </physiologicalReaction>
</comment>
<keyword evidence="19" id="KW-1185">Reference proteome</keyword>
<keyword evidence="5" id="KW-0964">Secreted</keyword>
<dbReference type="PROSITE" id="PS00061">
    <property type="entry name" value="ADH_SHORT"/>
    <property type="match status" value="1"/>
</dbReference>
<proteinExistence type="inferred from homology"/>
<dbReference type="RefSeq" id="XP_041436965.1">
    <property type="nucleotide sequence ID" value="XM_041581031.1"/>
</dbReference>
<dbReference type="GO" id="GO:0005576">
    <property type="term" value="C:extracellular region"/>
    <property type="evidence" value="ECO:0007669"/>
    <property type="project" value="UniProtKB-SubCell"/>
</dbReference>
<comment type="catalytic activity">
    <reaction evidence="14">
        <text>a di-trans,poly-cis-polyprenol + NAD(+) = a di-trans,poly-cis-polyprenal + NADH + H(+)</text>
        <dbReference type="Rhea" id="RHEA:80719"/>
        <dbReference type="Rhea" id="RHEA-COMP:19496"/>
        <dbReference type="Rhea" id="RHEA-COMP:19536"/>
        <dbReference type="ChEBI" id="CHEBI:15378"/>
        <dbReference type="ChEBI" id="CHEBI:57540"/>
        <dbReference type="ChEBI" id="CHEBI:57945"/>
        <dbReference type="ChEBI" id="CHEBI:67132"/>
        <dbReference type="ChEBI" id="CHEBI:231623"/>
        <dbReference type="EC" id="1.1.1.441"/>
    </reaction>
    <physiologicalReaction direction="left-to-right" evidence="14">
        <dbReference type="Rhea" id="RHEA:80720"/>
    </physiologicalReaction>
</comment>
<evidence type="ECO:0000256" key="4">
    <source>
        <dbReference type="ARBA" id="ARBA00006484"/>
    </source>
</evidence>
<comment type="similarity">
    <text evidence="4 18">Belongs to the short-chain dehydrogenases/reductases (SDR) family.</text>
</comment>
<evidence type="ECO:0000313" key="20">
    <source>
        <dbReference type="RefSeq" id="XP_041436965.1"/>
    </source>
</evidence>
<evidence type="ECO:0000256" key="5">
    <source>
        <dbReference type="ARBA" id="ARBA00022525"/>
    </source>
</evidence>
<evidence type="ECO:0000256" key="9">
    <source>
        <dbReference type="ARBA" id="ARBA00023027"/>
    </source>
</evidence>
<dbReference type="PANTHER" id="PTHR24320:SF264">
    <property type="entry name" value="DEHYDROGENASE_REDUCTASE SDR FAMILY MEMBER ON CHROMOSOME X"/>
    <property type="match status" value="1"/>
</dbReference>
<dbReference type="FunFam" id="3.40.50.720:FF:000490">
    <property type="entry name" value="Dehydrogenase/reductase SDR family member on chromosome X"/>
    <property type="match status" value="1"/>
</dbReference>
<dbReference type="OrthoDB" id="191139at2759"/>
<evidence type="ECO:0000256" key="13">
    <source>
        <dbReference type="ARBA" id="ARBA00093184"/>
    </source>
</evidence>
<comment type="function">
    <text evidence="10">Oxidoreductase that plays a key role in early steps of protein N-linked glycosylation by mediating two non-consecutive steps in dolichol biosynthesis. Acts both as a NAD(+)-dependent dehydrogenase and as a NADPH-dependent reductase during the conversion of polyprenol into dolichol. First catalyzes the NAD(+)-dependent dehydrogenation of polyprenol into polyprenal; polyprenal is then reduced into dolichal by SRD5A3. It then catalyzes the NADPH-dependent reduction of dolichal into dolichol. May also acts as a positive regulator of starvation-induced autophagy.</text>
</comment>
<dbReference type="PRINTS" id="PR00080">
    <property type="entry name" value="SDRFAMILY"/>
</dbReference>
<evidence type="ECO:0000256" key="12">
    <source>
        <dbReference type="ARBA" id="ARBA00082366"/>
    </source>
</evidence>
<gene>
    <name evidence="20" type="primary">dhrsx.L</name>
    <name evidence="20" type="synonym">dhrsx</name>
</gene>
<comment type="subcellular location">
    <subcellularLocation>
        <location evidence="1">Lipid droplet</location>
    </subcellularLocation>
    <subcellularLocation>
        <location evidence="2">Secreted</location>
    </subcellularLocation>
</comment>
<evidence type="ECO:0000256" key="11">
    <source>
        <dbReference type="ARBA" id="ARBA00074632"/>
    </source>
</evidence>
<evidence type="ECO:0000256" key="10">
    <source>
        <dbReference type="ARBA" id="ARBA00057816"/>
    </source>
</evidence>
<dbReference type="GO" id="GO:0005811">
    <property type="term" value="C:lipid droplet"/>
    <property type="evidence" value="ECO:0007669"/>
    <property type="project" value="UniProtKB-SubCell"/>
</dbReference>
<comment type="pathway">
    <text evidence="3">Protein modification; protein glycosylation.</text>
</comment>
<keyword evidence="6" id="KW-0551">Lipid droplet</keyword>
<name>A0A8J1M7E3_XENLA</name>
<keyword evidence="8" id="KW-0560">Oxidoreductase</keyword>
<evidence type="ECO:0000256" key="3">
    <source>
        <dbReference type="ARBA" id="ARBA00004922"/>
    </source>
</evidence>
<reference evidence="20" key="1">
    <citation type="submission" date="2025-08" db="UniProtKB">
        <authorList>
            <consortium name="RefSeq"/>
        </authorList>
    </citation>
    <scope>IDENTIFICATION</scope>
    <source>
        <strain evidence="20">J_2021</strain>
        <tissue evidence="20">Erythrocytes</tissue>
    </source>
</reference>